<evidence type="ECO:0000256" key="2">
    <source>
        <dbReference type="ARBA" id="ARBA00010312"/>
    </source>
</evidence>
<dbReference type="PROSITE" id="PS51318">
    <property type="entry name" value="TAT"/>
    <property type="match status" value="1"/>
</dbReference>
<evidence type="ECO:0000256" key="8">
    <source>
        <dbReference type="ARBA" id="ARBA00023004"/>
    </source>
</evidence>
<dbReference type="Pfam" id="PF04879">
    <property type="entry name" value="Molybdop_Fe4S4"/>
    <property type="match status" value="1"/>
</dbReference>
<dbReference type="PANTHER" id="PTHR43742">
    <property type="entry name" value="TRIMETHYLAMINE-N-OXIDE REDUCTASE"/>
    <property type="match status" value="1"/>
</dbReference>
<keyword evidence="7" id="KW-0560">Oxidoreductase</keyword>
<dbReference type="PROSITE" id="PS51669">
    <property type="entry name" value="4FE4S_MOW_BIS_MGD"/>
    <property type="match status" value="1"/>
</dbReference>
<gene>
    <name evidence="11" type="ORF">DMP07_06290</name>
</gene>
<dbReference type="SMART" id="SM00926">
    <property type="entry name" value="Molybdop_Fe4S4"/>
    <property type="match status" value="1"/>
</dbReference>
<dbReference type="InterPro" id="IPR006311">
    <property type="entry name" value="TAT_signal"/>
</dbReference>
<dbReference type="SUPFAM" id="SSF53706">
    <property type="entry name" value="Formate dehydrogenase/DMSO reductase, domains 1-3"/>
    <property type="match status" value="1"/>
</dbReference>
<reference evidence="12" key="1">
    <citation type="submission" date="2018-05" db="EMBL/GenBank/DDBJ databases">
        <title>Genome Sequencing of selected type strains of the family Eggerthellaceae.</title>
        <authorList>
            <person name="Danylec N."/>
            <person name="Stoll D.A."/>
            <person name="Doetsch A."/>
            <person name="Huch M."/>
        </authorList>
    </citation>
    <scope>NUCLEOTIDE SEQUENCE [LARGE SCALE GENOMIC DNA]</scope>
    <source>
        <strain evidence="12">DSM 17537</strain>
    </source>
</reference>
<dbReference type="EMBL" id="QICB01000004">
    <property type="protein sequence ID" value="RNL19581.1"/>
    <property type="molecule type" value="Genomic_DNA"/>
</dbReference>
<dbReference type="InterPro" id="IPR050612">
    <property type="entry name" value="Prok_Mopterin_Oxidored"/>
</dbReference>
<evidence type="ECO:0000313" key="12">
    <source>
        <dbReference type="Proteomes" id="UP000267368"/>
    </source>
</evidence>
<organism evidence="11 12">
    <name type="scientific">Slackia faecicanis</name>
    <dbReference type="NCBI Taxonomy" id="255723"/>
    <lineage>
        <taxon>Bacteria</taxon>
        <taxon>Bacillati</taxon>
        <taxon>Actinomycetota</taxon>
        <taxon>Coriobacteriia</taxon>
        <taxon>Eggerthellales</taxon>
        <taxon>Eggerthellaceae</taxon>
        <taxon>Slackia</taxon>
    </lineage>
</organism>
<keyword evidence="9" id="KW-0411">Iron-sulfur</keyword>
<dbReference type="Proteomes" id="UP000267368">
    <property type="component" value="Unassembled WGS sequence"/>
</dbReference>
<dbReference type="GO" id="GO:0051539">
    <property type="term" value="F:4 iron, 4 sulfur cluster binding"/>
    <property type="evidence" value="ECO:0007669"/>
    <property type="project" value="UniProtKB-KW"/>
</dbReference>
<accession>A0A3N0AED4</accession>
<dbReference type="OrthoDB" id="7376058at2"/>
<evidence type="ECO:0000313" key="11">
    <source>
        <dbReference type="EMBL" id="RNL19581.1"/>
    </source>
</evidence>
<evidence type="ECO:0000256" key="3">
    <source>
        <dbReference type="ARBA" id="ARBA00022485"/>
    </source>
</evidence>
<dbReference type="AlphaFoldDB" id="A0A3N0AED4"/>
<dbReference type="InterPro" id="IPR009010">
    <property type="entry name" value="Asp_de-COase-like_dom_sf"/>
</dbReference>
<dbReference type="Pfam" id="PF01568">
    <property type="entry name" value="Molydop_binding"/>
    <property type="match status" value="1"/>
</dbReference>
<keyword evidence="4" id="KW-0500">Molybdenum</keyword>
<evidence type="ECO:0000256" key="7">
    <source>
        <dbReference type="ARBA" id="ARBA00023002"/>
    </source>
</evidence>
<keyword evidence="12" id="KW-1185">Reference proteome</keyword>
<sequence>MSENAITRRSFLAGSAGVAALAAAGGYMSFGAWKQACADEPASDEGSWFAYSMCNACSSKCGYKAYVKRGRLSKLIPNEYDAHAQGKICARGYGYPAIVYSEDRLTDPLKKNDKGEFEVISWEQAYQEIGDKVKAILDSDGPQALAMVQDPRPSGAYYTKRFMDALGSPNFYTHGAACNISKASGFSQVIGAGDFSADVENSKMIMYIGRSVADAVRPAHLLALQKAHDNGAKVVMVDPRCNNSTVFADEWLPVNPGTDLAFLLAMSHVLIRDGIYDAAYVAENVVGFDEFAAGVKDCTPAWAEAICGIPAADIERLAVEFSQAAPAACIDAGWRGAFGNQYANSGETARAIAVFNTLLGCWNQKGGALFLPSVSAGKLDEEKFPAVPKPEGKKVGSEEYPLASSSMGVNVFAAQRAKEGAIKGMFFYNSNMVAGYSNPVYLQECLDALDLCVVVDIQMSETALCADYVLPECSFLERLELPAFNGGKVPSVSLRDKVLDIVHPNTKPCDEIFTGLAEACGVGEYFPFTVEELADAQLKSVGLSLDALRKVGTISFPEKAFEYGKAPKWKTPSEKIQFVSEACVAAGYTPAPTWVAPAVTPAGGNQFRLITGKQAMHSHTMTANCEPLMAITQDYDLTRIWMNADRAEQLGISDGDEVEISNDQHTGRCRVKVTQRLNPTAVFLPPAYGCSSKDQHTAYGIGLRSTDFQAYQLENGYGSTMSHEILVTVKKVGA</sequence>
<evidence type="ECO:0000256" key="5">
    <source>
        <dbReference type="ARBA" id="ARBA00022723"/>
    </source>
</evidence>
<dbReference type="GO" id="GO:0043546">
    <property type="term" value="F:molybdopterin cofactor binding"/>
    <property type="evidence" value="ECO:0007669"/>
    <property type="project" value="InterPro"/>
</dbReference>
<evidence type="ECO:0000256" key="1">
    <source>
        <dbReference type="ARBA" id="ARBA00001942"/>
    </source>
</evidence>
<dbReference type="RefSeq" id="WP_123198303.1">
    <property type="nucleotide sequence ID" value="NZ_QICB01000004.1"/>
</dbReference>
<keyword evidence="8" id="KW-0408">Iron</keyword>
<comment type="similarity">
    <text evidence="2">Belongs to the prokaryotic molybdopterin-containing oxidoreductase family.</text>
</comment>
<dbReference type="PANTHER" id="PTHR43742:SF9">
    <property type="entry name" value="TETRATHIONATE REDUCTASE SUBUNIT A"/>
    <property type="match status" value="1"/>
</dbReference>
<comment type="caution">
    <text evidence="11">The sequence shown here is derived from an EMBL/GenBank/DDBJ whole genome shotgun (WGS) entry which is preliminary data.</text>
</comment>
<name>A0A3N0AED4_9ACTN</name>
<comment type="cofactor">
    <cofactor evidence="1">
        <name>Mo-bis(molybdopterin guanine dinucleotide)</name>
        <dbReference type="ChEBI" id="CHEBI:60539"/>
    </cofactor>
</comment>
<protein>
    <submittedName>
        <fullName evidence="11">Molybdopterin oxidoreductase</fullName>
    </submittedName>
</protein>
<dbReference type="Gene3D" id="2.40.40.20">
    <property type="match status" value="1"/>
</dbReference>
<evidence type="ECO:0000256" key="4">
    <source>
        <dbReference type="ARBA" id="ARBA00022505"/>
    </source>
</evidence>
<evidence type="ECO:0000256" key="9">
    <source>
        <dbReference type="ARBA" id="ARBA00023014"/>
    </source>
</evidence>
<evidence type="ECO:0000259" key="10">
    <source>
        <dbReference type="PROSITE" id="PS51669"/>
    </source>
</evidence>
<dbReference type="InterPro" id="IPR006656">
    <property type="entry name" value="Mopterin_OxRdtase"/>
</dbReference>
<dbReference type="PROSITE" id="PS00490">
    <property type="entry name" value="MOLYBDOPTERIN_PROK_2"/>
    <property type="match status" value="1"/>
</dbReference>
<dbReference type="Pfam" id="PF00384">
    <property type="entry name" value="Molybdopterin"/>
    <property type="match status" value="1"/>
</dbReference>
<dbReference type="Gene3D" id="3.40.228.10">
    <property type="entry name" value="Dimethylsulfoxide Reductase, domain 2"/>
    <property type="match status" value="1"/>
</dbReference>
<keyword evidence="5" id="KW-0479">Metal-binding</keyword>
<dbReference type="InterPro" id="IPR006655">
    <property type="entry name" value="Mopterin_OxRdtase_prok_CS"/>
</dbReference>
<dbReference type="GO" id="GO:0046872">
    <property type="term" value="F:metal ion binding"/>
    <property type="evidence" value="ECO:0007669"/>
    <property type="project" value="UniProtKB-KW"/>
</dbReference>
<dbReference type="Gene3D" id="3.40.50.740">
    <property type="match status" value="1"/>
</dbReference>
<dbReference type="NCBIfam" id="TIGR01409">
    <property type="entry name" value="TAT_signal_seq"/>
    <property type="match status" value="1"/>
</dbReference>
<evidence type="ECO:0000256" key="6">
    <source>
        <dbReference type="ARBA" id="ARBA00022729"/>
    </source>
</evidence>
<dbReference type="InterPro" id="IPR019546">
    <property type="entry name" value="TAT_signal_bac_arc"/>
</dbReference>
<dbReference type="GO" id="GO:0016491">
    <property type="term" value="F:oxidoreductase activity"/>
    <property type="evidence" value="ECO:0007669"/>
    <property type="project" value="UniProtKB-KW"/>
</dbReference>
<feature type="domain" description="4Fe-4S Mo/W bis-MGD-type" evidence="10">
    <location>
        <begin position="47"/>
        <end position="103"/>
    </location>
</feature>
<dbReference type="Gene3D" id="2.20.25.90">
    <property type="entry name" value="ADC-like domains"/>
    <property type="match status" value="1"/>
</dbReference>
<keyword evidence="3" id="KW-0004">4Fe-4S</keyword>
<dbReference type="SUPFAM" id="SSF50692">
    <property type="entry name" value="ADC-like"/>
    <property type="match status" value="1"/>
</dbReference>
<dbReference type="Gene3D" id="3.30.2070.10">
    <property type="entry name" value="Formate dehydrogenase/DMSO reductase"/>
    <property type="match status" value="1"/>
</dbReference>
<dbReference type="InterPro" id="IPR006963">
    <property type="entry name" value="Mopterin_OxRdtase_4Fe-4S_dom"/>
</dbReference>
<dbReference type="InterPro" id="IPR006657">
    <property type="entry name" value="MoPterin_dinucl-bd_dom"/>
</dbReference>
<proteinExistence type="inferred from homology"/>
<keyword evidence="6" id="KW-0732">Signal</keyword>